<evidence type="ECO:0000313" key="13">
    <source>
        <dbReference type="Proteomes" id="UP000568158"/>
    </source>
</evidence>
<reference evidence="10" key="3">
    <citation type="submission" date="2020-10" db="EMBL/GenBank/DDBJ databases">
        <authorList>
            <person name="Palmer J.M."/>
        </authorList>
    </citation>
    <scope>NUCLEOTIDE SEQUENCE</scope>
    <source>
        <strain evidence="10">UCD 2041</strain>
    </source>
</reference>
<evidence type="ECO:0000256" key="2">
    <source>
        <dbReference type="ARBA" id="ARBA00008072"/>
    </source>
</evidence>
<feature type="domain" description="Alcohol dehydrogenase-like N-terminal" evidence="8">
    <location>
        <begin position="25"/>
        <end position="160"/>
    </location>
</feature>
<dbReference type="EMBL" id="JABCYN010000032">
    <property type="protein sequence ID" value="KAF6008957.1"/>
    <property type="molecule type" value="Genomic_DNA"/>
</dbReference>
<dbReference type="Proteomes" id="UP000478008">
    <property type="component" value="Unassembled WGS sequence"/>
</dbReference>
<dbReference type="PANTHER" id="PTHR43161">
    <property type="entry name" value="SORBITOL DEHYDROGENASE"/>
    <property type="match status" value="1"/>
</dbReference>
<evidence type="ECO:0000259" key="8">
    <source>
        <dbReference type="Pfam" id="PF08240"/>
    </source>
</evidence>
<dbReference type="GO" id="GO:0008270">
    <property type="term" value="F:zinc ion binding"/>
    <property type="evidence" value="ECO:0007669"/>
    <property type="project" value="InterPro"/>
</dbReference>
<dbReference type="InterPro" id="IPR002328">
    <property type="entry name" value="ADH_Zn_CS"/>
</dbReference>
<name>A0A7D9CYA7_DEKBR</name>
<dbReference type="OMA" id="AMGHEMS"/>
<dbReference type="GO" id="GO:0000721">
    <property type="term" value="F:(R,R)-butanediol dehydrogenase activity"/>
    <property type="evidence" value="ECO:0007669"/>
    <property type="project" value="TreeGrafter"/>
</dbReference>
<evidence type="ECO:0000256" key="4">
    <source>
        <dbReference type="ARBA" id="ARBA00022833"/>
    </source>
</evidence>
<dbReference type="Pfam" id="PF00107">
    <property type="entry name" value="ADH_zinc_N"/>
    <property type="match status" value="1"/>
</dbReference>
<reference evidence="10" key="4">
    <citation type="journal article" name="BMC Genomics">
        <title>New genome assemblies reveal patterns of domestication and adaptation across Brettanomyces (Dekkera) species.</title>
        <authorList>
            <person name="Roach M.J."/>
            <person name="Borneman A.R."/>
        </authorList>
    </citation>
    <scope>NUCLEOTIDE SEQUENCE</scope>
    <source>
        <strain evidence="10">UCD 2041</strain>
    </source>
</reference>
<comment type="cofactor">
    <cofactor evidence="1 6">
        <name>Zn(2+)</name>
        <dbReference type="ChEBI" id="CHEBI:29105"/>
    </cofactor>
</comment>
<sequence>MKGLLFYDRGDLRYSDIPEPEIEDENQVKVKVAYCGICGTDLHEYLEGPIFFPKKGDVNPISGATVPICPGHEMSGIVEKVGSNVTHLKPGDHVVIEASAHCSDMVHYKKTVEPKPFCSACKAGKPNCCKNTNFIGLGVASGGFGQYVVYGAEHILKVPDSIPIDTAALVEPISVAWHGVERANFKPGQTALVLGGGPIGLASILALRGHKAGKIVCSEPALIRRELAKKLGAEVFNPMDHKDPIGDLKALVPETEGFDASFDCSGIPVTFSTSIDALGPGGTAVNVAIWADKPIKYIPMCLTYQEKFATGSMGYVVDDFAAVIKAIDSGLIPIDCIRHMITGKVEPKDTVEKGFKELITHKETNVKILVTPNGRI</sequence>
<keyword evidence="3 6" id="KW-0479">Metal-binding</keyword>
<dbReference type="PANTHER" id="PTHR43161:SF23">
    <property type="entry name" value="(R,R)-BUTANEDIOL DEHYDROGENASE-RELATED"/>
    <property type="match status" value="1"/>
</dbReference>
<dbReference type="InterPro" id="IPR013154">
    <property type="entry name" value="ADH-like_N"/>
</dbReference>
<dbReference type="Gene3D" id="3.90.180.10">
    <property type="entry name" value="Medium-chain alcohol dehydrogenases, catalytic domain"/>
    <property type="match status" value="1"/>
</dbReference>
<proteinExistence type="inferred from homology"/>
<dbReference type="Pfam" id="PF08240">
    <property type="entry name" value="ADH_N"/>
    <property type="match status" value="1"/>
</dbReference>
<evidence type="ECO:0000313" key="10">
    <source>
        <dbReference type="EMBL" id="QOU21042.1"/>
    </source>
</evidence>
<evidence type="ECO:0000259" key="7">
    <source>
        <dbReference type="Pfam" id="PF00107"/>
    </source>
</evidence>
<dbReference type="GO" id="GO:0005737">
    <property type="term" value="C:cytoplasm"/>
    <property type="evidence" value="ECO:0007669"/>
    <property type="project" value="TreeGrafter"/>
</dbReference>
<evidence type="ECO:0000256" key="3">
    <source>
        <dbReference type="ARBA" id="ARBA00022723"/>
    </source>
</evidence>
<dbReference type="Gene3D" id="3.40.50.720">
    <property type="entry name" value="NAD(P)-binding Rossmann-like Domain"/>
    <property type="match status" value="1"/>
</dbReference>
<dbReference type="Proteomes" id="UP000568158">
    <property type="component" value="Unassembled WGS sequence"/>
</dbReference>
<dbReference type="EMBL" id="CP063136">
    <property type="protein sequence ID" value="QOU21042.1"/>
    <property type="molecule type" value="Genomic_DNA"/>
</dbReference>
<dbReference type="CDD" id="cd08233">
    <property type="entry name" value="butanediol_DH_like"/>
    <property type="match status" value="1"/>
</dbReference>
<gene>
    <name evidence="11" type="primary">BDH1</name>
    <name evidence="10" type="ORF">BRETT_000759</name>
    <name evidence="11" type="ORF">DEBR0S3_03598G</name>
    <name evidence="9" type="ORF">HII12_003846</name>
</gene>
<evidence type="ECO:0000256" key="1">
    <source>
        <dbReference type="ARBA" id="ARBA00001947"/>
    </source>
</evidence>
<dbReference type="OrthoDB" id="5363962at2759"/>
<accession>A0A7D9CYA7</accession>
<dbReference type="SUPFAM" id="SSF51735">
    <property type="entry name" value="NAD(P)-binding Rossmann-fold domains"/>
    <property type="match status" value="1"/>
</dbReference>
<keyword evidence="4 6" id="KW-0862">Zinc</keyword>
<dbReference type="Proteomes" id="UP000663131">
    <property type="component" value="Chromosome 8"/>
</dbReference>
<reference evidence="11 12" key="1">
    <citation type="submission" date="2019-07" db="EMBL/GenBank/DDBJ databases">
        <authorList>
            <person name="Friedrich A."/>
            <person name="Schacherer J."/>
        </authorList>
    </citation>
    <scope>NUCLEOTIDE SEQUENCE [LARGE SCALE GENOMIC DNA]</scope>
</reference>
<reference evidence="9 13" key="2">
    <citation type="journal article" date="2020" name="Appl. Microbiol. Biotechnol.">
        <title>Targeted gene deletion in Brettanomyces bruxellensis with an expression-free CRISPR-Cas9 system.</title>
        <authorList>
            <person name="Varela C."/>
            <person name="Bartel C."/>
            <person name="Onetto C."/>
            <person name="Borneman A."/>
        </authorList>
    </citation>
    <scope>NUCLEOTIDE SEQUENCE [LARGE SCALE GENOMIC DNA]</scope>
    <source>
        <strain evidence="9 13">AWRI1613</strain>
    </source>
</reference>
<dbReference type="PROSITE" id="PS00059">
    <property type="entry name" value="ADH_ZINC"/>
    <property type="match status" value="1"/>
</dbReference>
<dbReference type="EMBL" id="CABFWN010000003">
    <property type="protein sequence ID" value="VUG18153.1"/>
    <property type="molecule type" value="Genomic_DNA"/>
</dbReference>
<feature type="domain" description="Alcohol dehydrogenase-like C-terminal" evidence="7">
    <location>
        <begin position="198"/>
        <end position="328"/>
    </location>
</feature>
<evidence type="ECO:0000313" key="11">
    <source>
        <dbReference type="EMBL" id="VUG18153.1"/>
    </source>
</evidence>
<comment type="similarity">
    <text evidence="2 6">Belongs to the zinc-containing alcohol dehydrogenase family.</text>
</comment>
<evidence type="ECO:0000256" key="6">
    <source>
        <dbReference type="RuleBase" id="RU361277"/>
    </source>
</evidence>
<evidence type="ECO:0000256" key="5">
    <source>
        <dbReference type="ARBA" id="ARBA00023002"/>
    </source>
</evidence>
<keyword evidence="5" id="KW-0560">Oxidoreductase</keyword>
<evidence type="ECO:0000313" key="9">
    <source>
        <dbReference type="EMBL" id="KAF6008957.1"/>
    </source>
</evidence>
<dbReference type="SUPFAM" id="SSF50129">
    <property type="entry name" value="GroES-like"/>
    <property type="match status" value="1"/>
</dbReference>
<evidence type="ECO:0000313" key="12">
    <source>
        <dbReference type="Proteomes" id="UP000478008"/>
    </source>
</evidence>
<keyword evidence="12" id="KW-1185">Reference proteome</keyword>
<dbReference type="InterPro" id="IPR011032">
    <property type="entry name" value="GroES-like_sf"/>
</dbReference>
<protein>
    <submittedName>
        <fullName evidence="11">DEBR0S3_03598g1_1</fullName>
    </submittedName>
</protein>
<dbReference type="AlphaFoldDB" id="A0A7D9CYA7"/>
<dbReference type="GO" id="GO:0034079">
    <property type="term" value="P:butanediol biosynthetic process"/>
    <property type="evidence" value="ECO:0007669"/>
    <property type="project" value="TreeGrafter"/>
</dbReference>
<dbReference type="InterPro" id="IPR036291">
    <property type="entry name" value="NAD(P)-bd_dom_sf"/>
</dbReference>
<organism evidence="11 12">
    <name type="scientific">Dekkera bruxellensis</name>
    <name type="common">Brettanomyces custersii</name>
    <dbReference type="NCBI Taxonomy" id="5007"/>
    <lineage>
        <taxon>Eukaryota</taxon>
        <taxon>Fungi</taxon>
        <taxon>Dikarya</taxon>
        <taxon>Ascomycota</taxon>
        <taxon>Saccharomycotina</taxon>
        <taxon>Pichiomycetes</taxon>
        <taxon>Pichiales</taxon>
        <taxon>Pichiaceae</taxon>
        <taxon>Brettanomyces</taxon>
    </lineage>
</organism>
<dbReference type="InterPro" id="IPR013149">
    <property type="entry name" value="ADH-like_C"/>
</dbReference>